<dbReference type="Gene3D" id="3.30.930.10">
    <property type="entry name" value="Bira Bifunctional Protein, Domain 2"/>
    <property type="match status" value="1"/>
</dbReference>
<dbReference type="PATRIC" id="fig|1432562.3.peg.789"/>
<dbReference type="OrthoDB" id="2387597at2"/>
<accession>A0A0M2SJJ2</accession>
<protein>
    <recommendedName>
        <fullName evidence="1">Class II Histidinyl-tRNA synthetase (HisRS)-like catalytic core domain-containing protein</fullName>
    </recommendedName>
</protein>
<dbReference type="InterPro" id="IPR045864">
    <property type="entry name" value="aa-tRNA-synth_II/BPL/LPL"/>
</dbReference>
<dbReference type="EMBL" id="LAYZ01000002">
    <property type="protein sequence ID" value="KKK34839.1"/>
    <property type="molecule type" value="Genomic_DNA"/>
</dbReference>
<evidence type="ECO:0000259" key="1">
    <source>
        <dbReference type="Pfam" id="PF13393"/>
    </source>
</evidence>
<dbReference type="Pfam" id="PF13393">
    <property type="entry name" value="tRNA-synt_His"/>
    <property type="match status" value="1"/>
</dbReference>
<comment type="caution">
    <text evidence="2">The sequence shown here is derived from an EMBL/GenBank/DDBJ whole genome shotgun (WGS) entry which is preliminary data.</text>
</comment>
<dbReference type="Proteomes" id="UP000034287">
    <property type="component" value="Unassembled WGS sequence"/>
</dbReference>
<dbReference type="STRING" id="1432562.WN59_04075"/>
<evidence type="ECO:0000313" key="3">
    <source>
        <dbReference type="Proteomes" id="UP000034287"/>
    </source>
</evidence>
<feature type="domain" description="Class II Histidinyl-tRNA synthetase (HisRS)-like catalytic core" evidence="1">
    <location>
        <begin position="12"/>
        <end position="252"/>
    </location>
</feature>
<sequence length="267" mass="31434">MKNELIMNRLALAQDYTRLLDDEGYQLIDMNMVEPFRIDDKRHHSSTIIFEKNEQLFSIRSDWTRSLLNYNDNYYLSHRFFGYFGPVVRNYKTFYQAGVELYGPTETDVLDSIDMHLSFIRETYGREFSSIVVNDDKLLDLYIEKYGLPGDIRKLVHEKNLSELQKRLGRTHPLYKLMTAKVSDQITLVNREFGETDIMKFLNHLDEYLRKYGMKFILDLSFRSPQSYYNGFYFQVFLDHDYPLLSGGEYNSSAFGIAVNLSNGGLL</sequence>
<gene>
    <name evidence="2" type="ORF">WN59_04075</name>
</gene>
<dbReference type="AlphaFoldDB" id="A0A0M2SJJ2"/>
<dbReference type="SUPFAM" id="SSF55681">
    <property type="entry name" value="Class II aaRS and biotin synthetases"/>
    <property type="match status" value="1"/>
</dbReference>
<dbReference type="GO" id="GO:0016740">
    <property type="term" value="F:transferase activity"/>
    <property type="evidence" value="ECO:0007669"/>
    <property type="project" value="UniProtKB-ARBA"/>
</dbReference>
<dbReference type="InterPro" id="IPR041715">
    <property type="entry name" value="HisRS-like_core"/>
</dbReference>
<proteinExistence type="predicted"/>
<evidence type="ECO:0000313" key="2">
    <source>
        <dbReference type="EMBL" id="KKK34839.1"/>
    </source>
</evidence>
<reference evidence="2 3" key="1">
    <citation type="submission" date="2015-04" db="EMBL/GenBank/DDBJ databases">
        <title>Taxonomic description and genome sequence of Salinicoccus sediminis sp. nov., a novel hyper halotolerant bacterium isolated from marine sediment.</title>
        <authorList>
            <person name="Mathan Kumar R."/>
            <person name="Kaur G."/>
            <person name="Kumar N."/>
            <person name="Kumar A."/>
            <person name="Singh N.K."/>
            <person name="Kaur N."/>
            <person name="Mayilraj S."/>
        </authorList>
    </citation>
    <scope>NUCLEOTIDE SEQUENCE [LARGE SCALE GENOMIC DNA]</scope>
    <source>
        <strain evidence="2 3">SV-16</strain>
    </source>
</reference>
<dbReference type="GO" id="GO:0140096">
    <property type="term" value="F:catalytic activity, acting on a protein"/>
    <property type="evidence" value="ECO:0007669"/>
    <property type="project" value="UniProtKB-ARBA"/>
</dbReference>
<dbReference type="RefSeq" id="WP_046513056.1">
    <property type="nucleotide sequence ID" value="NZ_LAYZ01000002.1"/>
</dbReference>
<organism evidence="2 3">
    <name type="scientific">Salinicoccus sediminis</name>
    <dbReference type="NCBI Taxonomy" id="1432562"/>
    <lineage>
        <taxon>Bacteria</taxon>
        <taxon>Bacillati</taxon>
        <taxon>Bacillota</taxon>
        <taxon>Bacilli</taxon>
        <taxon>Bacillales</taxon>
        <taxon>Staphylococcaceae</taxon>
        <taxon>Salinicoccus</taxon>
    </lineage>
</organism>
<keyword evidence="3" id="KW-1185">Reference proteome</keyword>
<name>A0A0M2SJJ2_9STAP</name>